<evidence type="ECO:0000313" key="3">
    <source>
        <dbReference type="EMBL" id="KAK7081560.1"/>
    </source>
</evidence>
<keyword evidence="2" id="KW-1133">Transmembrane helix</keyword>
<protein>
    <recommendedName>
        <fullName evidence="5">Transmembrane protein</fullName>
    </recommendedName>
</protein>
<proteinExistence type="predicted"/>
<feature type="transmembrane region" description="Helical" evidence="2">
    <location>
        <begin position="110"/>
        <end position="132"/>
    </location>
</feature>
<gene>
    <name evidence="3" type="ORF">SK128_022449</name>
</gene>
<keyword evidence="2" id="KW-0812">Transmembrane</keyword>
<keyword evidence="2" id="KW-0472">Membrane</keyword>
<evidence type="ECO:0000256" key="2">
    <source>
        <dbReference type="SAM" id="Phobius"/>
    </source>
</evidence>
<sequence length="538" mass="59434">MSGTQESAGLSGTQESVGMSGTQESLGMSGTQESAGLSGTQESLGMSGTQESVGMSGTQEFTMNAVEIYHQWAPALLGAEDPSATSRQFSQVINFLNGIVTNVPFDLPTVMALLLVFFFIVQFYWTLITMTLNEITSSSSSSSATTTTTTTTTSTPAPKIALSAFQALEVTPRTQTVTPAPAPEWRHLLRDFDLPHWVKKRSADVHSSGIQYRQNHNNDYTTEPVGTLGGTWGTRGRHPGQRLTYIEAERMWDMKPLMDLQYGAGEGRGGRWFGDDTLDLSSHRLVNLPSSSLNGETSEVASNMLYAAERWGDRLQQWHVISPEGGQLITQTLMMMRCAIGGVDFCAKLDHHFRRQHDLNLAAAMMNYHEEDYSTENDVDEDKRHDYSKYEFEEQWHPGLPDRAWPAADQVPGRVFVAVSPASTPSKVKIIAQRRHNRLPTSGETAEEPESEDIEKNGASSANKKISKGGDVDKTSWNIYIFMSVMAVLVFLMDASYRILRVVSATTGRALQDPHQDVLTALTAAVRRWETINSPLHT</sequence>
<feature type="region of interest" description="Disordered" evidence="1">
    <location>
        <begin position="215"/>
        <end position="234"/>
    </location>
</feature>
<dbReference type="EMBL" id="JAXCGZ010004690">
    <property type="protein sequence ID" value="KAK7081560.1"/>
    <property type="molecule type" value="Genomic_DNA"/>
</dbReference>
<accession>A0AAN8XNW7</accession>
<organism evidence="3 4">
    <name type="scientific">Halocaridina rubra</name>
    <name type="common">Hawaiian red shrimp</name>
    <dbReference type="NCBI Taxonomy" id="373956"/>
    <lineage>
        <taxon>Eukaryota</taxon>
        <taxon>Metazoa</taxon>
        <taxon>Ecdysozoa</taxon>
        <taxon>Arthropoda</taxon>
        <taxon>Crustacea</taxon>
        <taxon>Multicrustacea</taxon>
        <taxon>Malacostraca</taxon>
        <taxon>Eumalacostraca</taxon>
        <taxon>Eucarida</taxon>
        <taxon>Decapoda</taxon>
        <taxon>Pleocyemata</taxon>
        <taxon>Caridea</taxon>
        <taxon>Atyoidea</taxon>
        <taxon>Atyidae</taxon>
        <taxon>Halocaridina</taxon>
    </lineage>
</organism>
<dbReference type="AlphaFoldDB" id="A0AAN8XNW7"/>
<comment type="caution">
    <text evidence="3">The sequence shown here is derived from an EMBL/GenBank/DDBJ whole genome shotgun (WGS) entry which is preliminary data.</text>
</comment>
<feature type="region of interest" description="Disordered" evidence="1">
    <location>
        <begin position="1"/>
        <end position="53"/>
    </location>
</feature>
<feature type="region of interest" description="Disordered" evidence="1">
    <location>
        <begin position="436"/>
        <end position="468"/>
    </location>
</feature>
<keyword evidence="4" id="KW-1185">Reference proteome</keyword>
<evidence type="ECO:0000256" key="1">
    <source>
        <dbReference type="SAM" id="MobiDB-lite"/>
    </source>
</evidence>
<name>A0AAN8XNW7_HALRR</name>
<reference evidence="3 4" key="1">
    <citation type="submission" date="2023-11" db="EMBL/GenBank/DDBJ databases">
        <title>Halocaridina rubra genome assembly.</title>
        <authorList>
            <person name="Smith C."/>
        </authorList>
    </citation>
    <scope>NUCLEOTIDE SEQUENCE [LARGE SCALE GENOMIC DNA]</scope>
    <source>
        <strain evidence="3">EP-1</strain>
        <tissue evidence="3">Whole</tissue>
    </source>
</reference>
<evidence type="ECO:0008006" key="5">
    <source>
        <dbReference type="Google" id="ProtNLM"/>
    </source>
</evidence>
<dbReference type="Proteomes" id="UP001381693">
    <property type="component" value="Unassembled WGS sequence"/>
</dbReference>
<evidence type="ECO:0000313" key="4">
    <source>
        <dbReference type="Proteomes" id="UP001381693"/>
    </source>
</evidence>